<dbReference type="GO" id="GO:1990189">
    <property type="term" value="F:protein N-terminal-serine acetyltransferase activity"/>
    <property type="evidence" value="ECO:0007669"/>
    <property type="project" value="TreeGrafter"/>
</dbReference>
<dbReference type="InterPro" id="IPR051908">
    <property type="entry name" value="Ribosomal_N-acetyltransferase"/>
</dbReference>
<dbReference type="Gene3D" id="3.40.630.30">
    <property type="match status" value="1"/>
</dbReference>
<dbReference type="GO" id="GO:0008999">
    <property type="term" value="F:protein-N-terminal-alanine acetyltransferase activity"/>
    <property type="evidence" value="ECO:0007669"/>
    <property type="project" value="TreeGrafter"/>
</dbReference>
<gene>
    <name evidence="2" type="ORF">C4F51_11805</name>
</gene>
<comment type="caution">
    <text evidence="2">The sequence shown here is derived from an EMBL/GenBank/DDBJ whole genome shotgun (WGS) entry which is preliminary data.</text>
</comment>
<reference evidence="2" key="1">
    <citation type="submission" date="2018-07" db="EMBL/GenBank/DDBJ databases">
        <title>Genome assembly of strain Ka43.</title>
        <authorList>
            <person name="Kukolya J."/>
            <person name="Nagy I."/>
            <person name="Horvath B."/>
            <person name="Toth A."/>
        </authorList>
    </citation>
    <scope>NUCLEOTIDE SEQUENCE</scope>
    <source>
        <strain evidence="2">KB43</strain>
    </source>
</reference>
<dbReference type="PANTHER" id="PTHR43441:SF2">
    <property type="entry name" value="FAMILY ACETYLTRANSFERASE, PUTATIVE (AFU_ORTHOLOGUE AFUA_7G00850)-RELATED"/>
    <property type="match status" value="1"/>
</dbReference>
<name>A0A928YW61_9GAMM</name>
<dbReference type="InterPro" id="IPR000182">
    <property type="entry name" value="GNAT_dom"/>
</dbReference>
<dbReference type="SUPFAM" id="SSF55729">
    <property type="entry name" value="Acyl-CoA N-acyltransferases (Nat)"/>
    <property type="match status" value="1"/>
</dbReference>
<dbReference type="RefSeq" id="WP_193909992.1">
    <property type="nucleotide sequence ID" value="NZ_PRDL01000001.1"/>
</dbReference>
<evidence type="ECO:0000313" key="3">
    <source>
        <dbReference type="Proteomes" id="UP000652567"/>
    </source>
</evidence>
<dbReference type="Pfam" id="PF13302">
    <property type="entry name" value="Acetyltransf_3"/>
    <property type="match status" value="1"/>
</dbReference>
<dbReference type="AlphaFoldDB" id="A0A928YW61"/>
<dbReference type="Proteomes" id="UP000652567">
    <property type="component" value="Unassembled WGS sequence"/>
</dbReference>
<dbReference type="InterPro" id="IPR016181">
    <property type="entry name" value="Acyl_CoA_acyltransferase"/>
</dbReference>
<proteinExistence type="predicted"/>
<accession>A0A928YW61</accession>
<keyword evidence="3" id="KW-1185">Reference proteome</keyword>
<evidence type="ECO:0000313" key="2">
    <source>
        <dbReference type="EMBL" id="MBE8717868.1"/>
    </source>
</evidence>
<dbReference type="PROSITE" id="PS51186">
    <property type="entry name" value="GNAT"/>
    <property type="match status" value="1"/>
</dbReference>
<feature type="domain" description="N-acetyltransferase" evidence="1">
    <location>
        <begin position="34"/>
        <end position="202"/>
    </location>
</feature>
<dbReference type="FunFam" id="3.40.630.30:FF:000047">
    <property type="entry name" value="Acetyltransferase, GNAT family"/>
    <property type="match status" value="1"/>
</dbReference>
<evidence type="ECO:0000259" key="1">
    <source>
        <dbReference type="PROSITE" id="PS51186"/>
    </source>
</evidence>
<sequence length="242" mass="27879">MTEQLNQFKQPVGKAVPWKAAELPGSQPLTGQLCRIERLDMDRHAVDLYQSYPSVPDARHWTYLPYGPFDTLNSYQDFLRTIVKSSDPLHYAVIDLVTGKAVGTFALMRIDVKNGVVEVGHVVYSPRMQRTSLSTETMFLLLKYVFEDLGYRRFEWKCDSLNAPSRTAAQRYGFTFEGIFRQAAVTRGRNRDTAWYSIIDSEYQGLRNAYSQWLSPLNFNDEGHQINKLSDFIARERLLMGD</sequence>
<organism evidence="2 3">
    <name type="scientific">Cellvibrio polysaccharolyticus</name>
    <dbReference type="NCBI Taxonomy" id="2082724"/>
    <lineage>
        <taxon>Bacteria</taxon>
        <taxon>Pseudomonadati</taxon>
        <taxon>Pseudomonadota</taxon>
        <taxon>Gammaproteobacteria</taxon>
        <taxon>Cellvibrionales</taxon>
        <taxon>Cellvibrionaceae</taxon>
        <taxon>Cellvibrio</taxon>
    </lineage>
</organism>
<dbReference type="EMBL" id="PRDL01000001">
    <property type="protein sequence ID" value="MBE8717868.1"/>
    <property type="molecule type" value="Genomic_DNA"/>
</dbReference>
<dbReference type="PANTHER" id="PTHR43441">
    <property type="entry name" value="RIBOSOMAL-PROTEIN-SERINE ACETYLTRANSFERASE"/>
    <property type="match status" value="1"/>
</dbReference>
<protein>
    <submittedName>
        <fullName evidence="2">N-acetyltransferase</fullName>
    </submittedName>
</protein>